<keyword evidence="6 8" id="KW-0040">ANK repeat</keyword>
<evidence type="ECO:0000256" key="1">
    <source>
        <dbReference type="ARBA" id="ARBA00004141"/>
    </source>
</evidence>
<keyword evidence="3 9" id="KW-0812">Transmembrane</keyword>
<dbReference type="PROSITE" id="PS50088">
    <property type="entry name" value="ANK_REPEAT"/>
    <property type="match status" value="3"/>
</dbReference>
<feature type="repeat" description="ANK" evidence="8">
    <location>
        <begin position="130"/>
        <end position="162"/>
    </location>
</feature>
<evidence type="ECO:0000256" key="9">
    <source>
        <dbReference type="SAM" id="Phobius"/>
    </source>
</evidence>
<dbReference type="InterPro" id="IPR036770">
    <property type="entry name" value="Ankyrin_rpt-contain_sf"/>
</dbReference>
<dbReference type="PANTHER" id="PTHR24161">
    <property type="entry name" value="ANK_REP_REGION DOMAIN-CONTAINING PROTEIN-RELATED"/>
    <property type="match status" value="1"/>
</dbReference>
<gene>
    <name evidence="10" type="ORF">TBRA_LOCUS12716</name>
</gene>
<keyword evidence="11" id="KW-1185">Reference proteome</keyword>
<evidence type="ECO:0000256" key="2">
    <source>
        <dbReference type="ARBA" id="ARBA00006665"/>
    </source>
</evidence>
<evidence type="ECO:0000256" key="6">
    <source>
        <dbReference type="ARBA" id="ARBA00023043"/>
    </source>
</evidence>
<evidence type="ECO:0000256" key="7">
    <source>
        <dbReference type="ARBA" id="ARBA00023136"/>
    </source>
</evidence>
<keyword evidence="5 9" id="KW-1133">Transmembrane helix</keyword>
<keyword evidence="7 9" id="KW-0472">Membrane</keyword>
<evidence type="ECO:0000256" key="4">
    <source>
        <dbReference type="ARBA" id="ARBA00022737"/>
    </source>
</evidence>
<dbReference type="PROSITE" id="PS50297">
    <property type="entry name" value="ANK_REP_REGION"/>
    <property type="match status" value="2"/>
</dbReference>
<proteinExistence type="inferred from homology"/>
<feature type="transmembrane region" description="Helical" evidence="9">
    <location>
        <begin position="698"/>
        <end position="718"/>
    </location>
</feature>
<comment type="similarity">
    <text evidence="2">Belongs to the TDE1 family.</text>
</comment>
<evidence type="ECO:0000256" key="5">
    <source>
        <dbReference type="ARBA" id="ARBA00022989"/>
    </source>
</evidence>
<comment type="subcellular location">
    <subcellularLocation>
        <location evidence="1">Membrane</location>
        <topology evidence="1">Multi-pass membrane protein</topology>
    </subcellularLocation>
</comment>
<dbReference type="Proteomes" id="UP000479190">
    <property type="component" value="Unassembled WGS sequence"/>
</dbReference>
<feature type="repeat" description="ANK" evidence="8">
    <location>
        <begin position="332"/>
        <end position="364"/>
    </location>
</feature>
<dbReference type="AlphaFoldDB" id="A0A6H5ITY7"/>
<dbReference type="Gene3D" id="1.25.40.20">
    <property type="entry name" value="Ankyrin repeat-containing domain"/>
    <property type="match status" value="3"/>
</dbReference>
<sequence length="719" mass="80795">MERHGSIGGFCGLFREWEGRCPNLRDIFQPEEIDWLLTAALETSCCLDEDVIRFVAVSGYRDEPEIDKDGKPWSYRTTAVHRAARLGYQPVLCKLIDHLFDIYNRFDVNYTDRSGLTHFHAACVFGSRPGSQSPLHLALANDHVRVTESLLRGGADPTKAGAKGSIPLHLICEGNDAGDVATFSNVRVKASRWDGIPIGPRKIRENALELWQRRDARRNLIYENRCEKDDDDTSARFLKIIFDANDKLHRPIDVDALDDRGRTPLHLVLNRRFKKAAEVLLRLGANTNLADSNGLTPLDSIYNRGDDKFLKIIFEICEEVNQVVLVDARNKWGQTRLSFVLKYNHKKVAELLLRRGASPNLADEDGTTPLRLICAKGDDEFLKIFFEIADANHQMVQVDAQDELGRTSLQWAVANILPNVVDILLDHGANLSRFTFPTNGYFAKSWRLWPVLKLASGILAIVESLEKRGYELNRSDALTIMKTFTVVNLMPNTIDLLLDNDADLSSERVIDDPMNEQLLKVASRRRSLRKKKVKITRTEIIQVKMIQTKMACLCGSTACSLCCSQCPSCRNSTSTRIMYALMLVLGTITSCITLAPGLQSALQKVPFCTNSTTYVPNSITVDCQAAVGYLAVYRISLIMTLFFALMSVMMIGVKSTKDPRGGIQNGLCFSRGRSGDAEEGGAKVWDNEEDSVAYNWSFFHFMFALATLYVMMTLTNWYQ</sequence>
<dbReference type="SMART" id="SM00248">
    <property type="entry name" value="ANK"/>
    <property type="match status" value="7"/>
</dbReference>
<name>A0A6H5ITY7_9HYME</name>
<dbReference type="GO" id="GO:0016020">
    <property type="term" value="C:membrane"/>
    <property type="evidence" value="ECO:0007669"/>
    <property type="project" value="UniProtKB-SubCell"/>
</dbReference>
<organism evidence="10 11">
    <name type="scientific">Trichogramma brassicae</name>
    <dbReference type="NCBI Taxonomy" id="86971"/>
    <lineage>
        <taxon>Eukaryota</taxon>
        <taxon>Metazoa</taxon>
        <taxon>Ecdysozoa</taxon>
        <taxon>Arthropoda</taxon>
        <taxon>Hexapoda</taxon>
        <taxon>Insecta</taxon>
        <taxon>Pterygota</taxon>
        <taxon>Neoptera</taxon>
        <taxon>Endopterygota</taxon>
        <taxon>Hymenoptera</taxon>
        <taxon>Apocrita</taxon>
        <taxon>Proctotrupomorpha</taxon>
        <taxon>Chalcidoidea</taxon>
        <taxon>Trichogrammatidae</taxon>
        <taxon>Trichogramma</taxon>
    </lineage>
</organism>
<feature type="transmembrane region" description="Helical" evidence="9">
    <location>
        <begin position="631"/>
        <end position="653"/>
    </location>
</feature>
<dbReference type="InterPro" id="IPR002110">
    <property type="entry name" value="Ankyrin_rpt"/>
</dbReference>
<dbReference type="EMBL" id="CADCXV010001083">
    <property type="protein sequence ID" value="CAB0041030.1"/>
    <property type="molecule type" value="Genomic_DNA"/>
</dbReference>
<dbReference type="SUPFAM" id="SSF48403">
    <property type="entry name" value="Ankyrin repeat"/>
    <property type="match status" value="1"/>
</dbReference>
<evidence type="ECO:0000256" key="8">
    <source>
        <dbReference type="PROSITE-ProRule" id="PRU00023"/>
    </source>
</evidence>
<evidence type="ECO:0000313" key="10">
    <source>
        <dbReference type="EMBL" id="CAB0041030.1"/>
    </source>
</evidence>
<dbReference type="Pfam" id="PF00023">
    <property type="entry name" value="Ank"/>
    <property type="match status" value="2"/>
</dbReference>
<dbReference type="PANTHER" id="PTHR24161:SF85">
    <property type="entry name" value="PALMITOYLTRANSFERASE HIP14"/>
    <property type="match status" value="1"/>
</dbReference>
<dbReference type="InterPro" id="IPR005016">
    <property type="entry name" value="TDE1/TMS"/>
</dbReference>
<evidence type="ECO:0000256" key="3">
    <source>
        <dbReference type="ARBA" id="ARBA00022692"/>
    </source>
</evidence>
<keyword evidence="4" id="KW-0677">Repeat</keyword>
<evidence type="ECO:0000313" key="11">
    <source>
        <dbReference type="Proteomes" id="UP000479190"/>
    </source>
</evidence>
<dbReference type="OrthoDB" id="194358at2759"/>
<feature type="repeat" description="ANK" evidence="8">
    <location>
        <begin position="260"/>
        <end position="292"/>
    </location>
</feature>
<dbReference type="Pfam" id="PF03348">
    <property type="entry name" value="Serinc"/>
    <property type="match status" value="2"/>
</dbReference>
<accession>A0A6H5ITY7</accession>
<reference evidence="10 11" key="1">
    <citation type="submission" date="2020-02" db="EMBL/GenBank/DDBJ databases">
        <authorList>
            <person name="Ferguson B K."/>
        </authorList>
    </citation>
    <scope>NUCLEOTIDE SEQUENCE [LARGE SCALE GENOMIC DNA]</scope>
</reference>
<feature type="transmembrane region" description="Helical" evidence="9">
    <location>
        <begin position="577"/>
        <end position="595"/>
    </location>
</feature>
<protein>
    <submittedName>
        <fullName evidence="10">Uncharacterized protein</fullName>
    </submittedName>
</protein>
<dbReference type="Pfam" id="PF12796">
    <property type="entry name" value="Ank_2"/>
    <property type="match status" value="1"/>
</dbReference>